<protein>
    <submittedName>
        <fullName evidence="3">Nucleotide-binding universal stress protein, UspA family</fullName>
    </submittedName>
</protein>
<evidence type="ECO:0000313" key="4">
    <source>
        <dbReference type="Proteomes" id="UP000198703"/>
    </source>
</evidence>
<keyword evidence="4" id="KW-1185">Reference proteome</keyword>
<dbReference type="InterPro" id="IPR006016">
    <property type="entry name" value="UspA"/>
</dbReference>
<name>A0A1H3XDE3_9RHOB</name>
<dbReference type="CDD" id="cd00293">
    <property type="entry name" value="USP-like"/>
    <property type="match status" value="1"/>
</dbReference>
<accession>A0A1H3XDE3</accession>
<dbReference type="SUPFAM" id="SSF52402">
    <property type="entry name" value="Adenine nucleotide alpha hydrolases-like"/>
    <property type="match status" value="1"/>
</dbReference>
<dbReference type="PANTHER" id="PTHR46268:SF6">
    <property type="entry name" value="UNIVERSAL STRESS PROTEIN UP12"/>
    <property type="match status" value="1"/>
</dbReference>
<dbReference type="PANTHER" id="PTHR46268">
    <property type="entry name" value="STRESS RESPONSE PROTEIN NHAX"/>
    <property type="match status" value="1"/>
</dbReference>
<dbReference type="Proteomes" id="UP000198703">
    <property type="component" value="Unassembled WGS sequence"/>
</dbReference>
<dbReference type="InterPro" id="IPR014729">
    <property type="entry name" value="Rossmann-like_a/b/a_fold"/>
</dbReference>
<dbReference type="Gene3D" id="3.40.50.620">
    <property type="entry name" value="HUPs"/>
    <property type="match status" value="1"/>
</dbReference>
<sequence>MTVLIVGLDGSPGGEKAVEHARRMVGAGGALKLVYVIEWSPFSFQTPEENAARHKRREEEIAIAHERVIDPALASLRSHGVSAEGTVRHGDAADILDEEARKAGAVGVVIARTSASGLKSRIFGSVAANLVMHASVPVTVVPVSEK</sequence>
<dbReference type="EMBL" id="FNQM01000002">
    <property type="protein sequence ID" value="SDZ96971.1"/>
    <property type="molecule type" value="Genomic_DNA"/>
</dbReference>
<evidence type="ECO:0000256" key="1">
    <source>
        <dbReference type="ARBA" id="ARBA00008791"/>
    </source>
</evidence>
<dbReference type="AlphaFoldDB" id="A0A1H3XDE3"/>
<evidence type="ECO:0000259" key="2">
    <source>
        <dbReference type="Pfam" id="PF00582"/>
    </source>
</evidence>
<proteinExistence type="inferred from homology"/>
<reference evidence="3 4" key="1">
    <citation type="submission" date="2016-10" db="EMBL/GenBank/DDBJ databases">
        <authorList>
            <person name="de Groot N.N."/>
        </authorList>
    </citation>
    <scope>NUCLEOTIDE SEQUENCE [LARGE SCALE GENOMIC DNA]</scope>
    <source>
        <strain evidence="3 4">DSM 15345</strain>
    </source>
</reference>
<evidence type="ECO:0000313" key="3">
    <source>
        <dbReference type="EMBL" id="SDZ96971.1"/>
    </source>
</evidence>
<comment type="similarity">
    <text evidence="1">Belongs to the universal stress protein A family.</text>
</comment>
<dbReference type="InterPro" id="IPR006015">
    <property type="entry name" value="Universal_stress_UspA"/>
</dbReference>
<dbReference type="PRINTS" id="PR01438">
    <property type="entry name" value="UNVRSLSTRESS"/>
</dbReference>
<gene>
    <name evidence="3" type="ORF">SAMN05444370_102363</name>
</gene>
<dbReference type="Pfam" id="PF00582">
    <property type="entry name" value="Usp"/>
    <property type="match status" value="1"/>
</dbReference>
<dbReference type="STRING" id="89524.SAMN05444370_102363"/>
<feature type="domain" description="UspA" evidence="2">
    <location>
        <begin position="4"/>
        <end position="142"/>
    </location>
</feature>
<organism evidence="3 4">
    <name type="scientific">Rubrimonas cliftonensis</name>
    <dbReference type="NCBI Taxonomy" id="89524"/>
    <lineage>
        <taxon>Bacteria</taxon>
        <taxon>Pseudomonadati</taxon>
        <taxon>Pseudomonadota</taxon>
        <taxon>Alphaproteobacteria</taxon>
        <taxon>Rhodobacterales</taxon>
        <taxon>Paracoccaceae</taxon>
        <taxon>Rubrimonas</taxon>
    </lineage>
</organism>